<dbReference type="Proteomes" id="UP000035444">
    <property type="component" value="Unassembled WGS sequence"/>
</dbReference>
<dbReference type="PANTHER" id="PTHR48081:SF33">
    <property type="entry name" value="KYNURENINE FORMAMIDASE"/>
    <property type="match status" value="1"/>
</dbReference>
<organism evidence="3 4">
    <name type="scientific">Kiloniella spongiae</name>
    <dbReference type="NCBI Taxonomy" id="1489064"/>
    <lineage>
        <taxon>Bacteria</taxon>
        <taxon>Pseudomonadati</taxon>
        <taxon>Pseudomonadota</taxon>
        <taxon>Alphaproteobacteria</taxon>
        <taxon>Rhodospirillales</taxon>
        <taxon>Kiloniellaceae</taxon>
        <taxon>Kiloniella</taxon>
    </lineage>
</organism>
<evidence type="ECO:0000259" key="2">
    <source>
        <dbReference type="Pfam" id="PF20434"/>
    </source>
</evidence>
<dbReference type="OrthoDB" id="9771666at2"/>
<evidence type="ECO:0000313" key="4">
    <source>
        <dbReference type="Proteomes" id="UP000035444"/>
    </source>
</evidence>
<dbReference type="InterPro" id="IPR029058">
    <property type="entry name" value="AB_hydrolase_fold"/>
</dbReference>
<comment type="caution">
    <text evidence="3">The sequence shown here is derived from an EMBL/GenBank/DDBJ whole genome shotgun (WGS) entry which is preliminary data.</text>
</comment>
<accession>A0A0H2MI60</accession>
<feature type="domain" description="BD-FAE-like" evidence="2">
    <location>
        <begin position="54"/>
        <end position="235"/>
    </location>
</feature>
<keyword evidence="4" id="KW-1185">Reference proteome</keyword>
<dbReference type="AlphaFoldDB" id="A0A0H2MI60"/>
<evidence type="ECO:0000313" key="3">
    <source>
        <dbReference type="EMBL" id="KLN60402.1"/>
    </source>
</evidence>
<dbReference type="Pfam" id="PF20434">
    <property type="entry name" value="BD-FAE"/>
    <property type="match status" value="1"/>
</dbReference>
<dbReference type="PANTHER" id="PTHR48081">
    <property type="entry name" value="AB HYDROLASE SUPERFAMILY PROTEIN C4A8.06C"/>
    <property type="match status" value="1"/>
</dbReference>
<dbReference type="Gene3D" id="3.40.50.1820">
    <property type="entry name" value="alpha/beta hydrolase"/>
    <property type="match status" value="1"/>
</dbReference>
<dbReference type="RefSeq" id="WP_047764367.1">
    <property type="nucleotide sequence ID" value="NZ_LAQL01000007.1"/>
</dbReference>
<name>A0A0H2MI60_9PROT</name>
<dbReference type="PATRIC" id="fig|1489064.4.peg.3652"/>
<protein>
    <recommendedName>
        <fullName evidence="2">BD-FAE-like domain-containing protein</fullName>
    </recommendedName>
</protein>
<dbReference type="STRING" id="1489064.WH96_11675"/>
<dbReference type="GO" id="GO:0016787">
    <property type="term" value="F:hydrolase activity"/>
    <property type="evidence" value="ECO:0007669"/>
    <property type="project" value="UniProtKB-KW"/>
</dbReference>
<dbReference type="InterPro" id="IPR049492">
    <property type="entry name" value="BD-FAE-like_dom"/>
</dbReference>
<reference evidence="3 4" key="1">
    <citation type="submission" date="2015-03" db="EMBL/GenBank/DDBJ databases">
        <title>Genome Sequence of Kiloniella spongiae MEBiC09566, isolated from a marine sponge.</title>
        <authorList>
            <person name="Shao Z."/>
            <person name="Wang L."/>
            <person name="Li X."/>
        </authorList>
    </citation>
    <scope>NUCLEOTIDE SEQUENCE [LARGE SCALE GENOMIC DNA]</scope>
    <source>
        <strain evidence="3 4">MEBiC09566</strain>
    </source>
</reference>
<sequence length="281" mass="31400">MIINPELDKLYNVRAAIPNHTDIFADWEQRSVEFSQNVKGQLDLRYGKGPREKLDLYLASEKNAPLHVFIHGGYWQAMDKSQSNFLGKTFLDAGINVAMIGYDLCPDVTLRELVEEIRRAFVWLWNHAEEYGYDQGKVQISGHSAGGHLVCMLLATNWLSYGLPTDVNPIHSAIAISGLFDLTQLVPTSINAKLGLELEEAKLLSPLFVDPQNICPLLLVVGSDESSGFHQQSDNLSVGWGENFEQLDRMNAVNCHHLSVVALLAEKQSSLFQWAIRHLGS</sequence>
<proteinExistence type="predicted"/>
<evidence type="ECO:0000256" key="1">
    <source>
        <dbReference type="ARBA" id="ARBA00022801"/>
    </source>
</evidence>
<dbReference type="EMBL" id="LAQL01000007">
    <property type="protein sequence ID" value="KLN60402.1"/>
    <property type="molecule type" value="Genomic_DNA"/>
</dbReference>
<dbReference type="InterPro" id="IPR050300">
    <property type="entry name" value="GDXG_lipolytic_enzyme"/>
</dbReference>
<dbReference type="SUPFAM" id="SSF53474">
    <property type="entry name" value="alpha/beta-Hydrolases"/>
    <property type="match status" value="1"/>
</dbReference>
<keyword evidence="1" id="KW-0378">Hydrolase</keyword>
<gene>
    <name evidence="3" type="ORF">WH96_11675</name>
</gene>